<accession>A0A6P0UH38</accession>
<dbReference type="GO" id="GO:0016747">
    <property type="term" value="F:acyltransferase activity, transferring groups other than amino-acyl groups"/>
    <property type="evidence" value="ECO:0007669"/>
    <property type="project" value="InterPro"/>
</dbReference>
<proteinExistence type="predicted"/>
<sequence>MNLDEIRLENDRVSLLPLSRTHVGNLLPIALQKGLIRYSPSKIDSEEDLAAYVSNALVQREQKTAIPFLVLDKRSGNTAGCTRFMNIDWDNRVVHIGSTWIGREFQGTGLNTEMKRLMIDFAFGELHFEKIEFRIDERNTPSRKAVEKLGAVLEGILRRNVYLTDGFKRDTCCYGLFPTEWEKARRSL</sequence>
<evidence type="ECO:0000259" key="1">
    <source>
        <dbReference type="PROSITE" id="PS51186"/>
    </source>
</evidence>
<organism evidence="2 3">
    <name type="scientific">Muriicola jejuensis</name>
    <dbReference type="NCBI Taxonomy" id="504488"/>
    <lineage>
        <taxon>Bacteria</taxon>
        <taxon>Pseudomonadati</taxon>
        <taxon>Bacteroidota</taxon>
        <taxon>Flavobacteriia</taxon>
        <taxon>Flavobacteriales</taxon>
        <taxon>Flavobacteriaceae</taxon>
        <taxon>Muriicola</taxon>
    </lineage>
</organism>
<dbReference type="Proteomes" id="UP000468443">
    <property type="component" value="Unassembled WGS sequence"/>
</dbReference>
<dbReference type="InterPro" id="IPR000182">
    <property type="entry name" value="GNAT_dom"/>
</dbReference>
<dbReference type="Gene3D" id="3.40.630.30">
    <property type="match status" value="1"/>
</dbReference>
<dbReference type="PANTHER" id="PTHR43610">
    <property type="entry name" value="BLL6696 PROTEIN"/>
    <property type="match status" value="1"/>
</dbReference>
<gene>
    <name evidence="2" type="ORF">GWK09_11360</name>
</gene>
<evidence type="ECO:0000313" key="3">
    <source>
        <dbReference type="Proteomes" id="UP000468443"/>
    </source>
</evidence>
<protein>
    <submittedName>
        <fullName evidence="2">GNAT family N-acetyltransferase</fullName>
    </submittedName>
</protein>
<dbReference type="InterPro" id="IPR016181">
    <property type="entry name" value="Acyl_CoA_acyltransferase"/>
</dbReference>
<name>A0A6P0UH38_9FLAO</name>
<dbReference type="PANTHER" id="PTHR43610:SF1">
    <property type="entry name" value="N-ACETYLTRANSFERASE DOMAIN-CONTAINING PROTEIN"/>
    <property type="match status" value="1"/>
</dbReference>
<evidence type="ECO:0000313" key="2">
    <source>
        <dbReference type="EMBL" id="NER11118.1"/>
    </source>
</evidence>
<comment type="caution">
    <text evidence="2">The sequence shown here is derived from an EMBL/GenBank/DDBJ whole genome shotgun (WGS) entry which is preliminary data.</text>
</comment>
<dbReference type="RefSeq" id="WP_163693542.1">
    <property type="nucleotide sequence ID" value="NZ_FXTW01000004.1"/>
</dbReference>
<keyword evidence="3" id="KW-1185">Reference proteome</keyword>
<dbReference type="SUPFAM" id="SSF55729">
    <property type="entry name" value="Acyl-CoA N-acyltransferases (Nat)"/>
    <property type="match status" value="1"/>
</dbReference>
<dbReference type="AlphaFoldDB" id="A0A6P0UH38"/>
<dbReference type="EMBL" id="JAABOP010000003">
    <property type="protein sequence ID" value="NER11118.1"/>
    <property type="molecule type" value="Genomic_DNA"/>
</dbReference>
<reference evidence="2 3" key="1">
    <citation type="submission" date="2020-01" db="EMBL/GenBank/DDBJ databases">
        <title>Muriicola jejuensis KCTC 22299.</title>
        <authorList>
            <person name="Wang G."/>
        </authorList>
    </citation>
    <scope>NUCLEOTIDE SEQUENCE [LARGE SCALE GENOMIC DNA]</scope>
    <source>
        <strain evidence="2 3">KCTC 22299</strain>
    </source>
</reference>
<keyword evidence="2" id="KW-0808">Transferase</keyword>
<dbReference type="PROSITE" id="PS51186">
    <property type="entry name" value="GNAT"/>
    <property type="match status" value="1"/>
</dbReference>
<feature type="domain" description="N-acetyltransferase" evidence="1">
    <location>
        <begin position="36"/>
        <end position="170"/>
    </location>
</feature>
<dbReference type="Pfam" id="PF13302">
    <property type="entry name" value="Acetyltransf_3"/>
    <property type="match status" value="1"/>
</dbReference>